<organism evidence="1 2">
    <name type="scientific">Pleurodeles waltl</name>
    <name type="common">Iberian ribbed newt</name>
    <dbReference type="NCBI Taxonomy" id="8319"/>
    <lineage>
        <taxon>Eukaryota</taxon>
        <taxon>Metazoa</taxon>
        <taxon>Chordata</taxon>
        <taxon>Craniata</taxon>
        <taxon>Vertebrata</taxon>
        <taxon>Euteleostomi</taxon>
        <taxon>Amphibia</taxon>
        <taxon>Batrachia</taxon>
        <taxon>Caudata</taxon>
        <taxon>Salamandroidea</taxon>
        <taxon>Salamandridae</taxon>
        <taxon>Pleurodelinae</taxon>
        <taxon>Pleurodeles</taxon>
    </lineage>
</organism>
<name>A0AAV7RYB1_PLEWA</name>
<gene>
    <name evidence="1" type="ORF">NDU88_009691</name>
</gene>
<evidence type="ECO:0008006" key="3">
    <source>
        <dbReference type="Google" id="ProtNLM"/>
    </source>
</evidence>
<dbReference type="AlphaFoldDB" id="A0AAV7RYB1"/>
<evidence type="ECO:0000313" key="1">
    <source>
        <dbReference type="EMBL" id="KAJ1156975.1"/>
    </source>
</evidence>
<keyword evidence="2" id="KW-1185">Reference proteome</keyword>
<accession>A0AAV7RYB1</accession>
<evidence type="ECO:0000313" key="2">
    <source>
        <dbReference type="Proteomes" id="UP001066276"/>
    </source>
</evidence>
<proteinExistence type="predicted"/>
<dbReference type="Proteomes" id="UP001066276">
    <property type="component" value="Chromosome 5"/>
</dbReference>
<comment type="caution">
    <text evidence="1">The sequence shown here is derived from an EMBL/GenBank/DDBJ whole genome shotgun (WGS) entry which is preliminary data.</text>
</comment>
<reference evidence="1" key="1">
    <citation type="journal article" date="2022" name="bioRxiv">
        <title>Sequencing and chromosome-scale assembly of the giantPleurodeles waltlgenome.</title>
        <authorList>
            <person name="Brown T."/>
            <person name="Elewa A."/>
            <person name="Iarovenko S."/>
            <person name="Subramanian E."/>
            <person name="Araus A.J."/>
            <person name="Petzold A."/>
            <person name="Susuki M."/>
            <person name="Suzuki K.-i.T."/>
            <person name="Hayashi T."/>
            <person name="Toyoda A."/>
            <person name="Oliveira C."/>
            <person name="Osipova E."/>
            <person name="Leigh N.D."/>
            <person name="Simon A."/>
            <person name="Yun M.H."/>
        </authorList>
    </citation>
    <scope>NUCLEOTIDE SEQUENCE</scope>
    <source>
        <strain evidence="1">20211129_DDA</strain>
        <tissue evidence="1">Liver</tissue>
    </source>
</reference>
<dbReference type="EMBL" id="JANPWB010000009">
    <property type="protein sequence ID" value="KAJ1156975.1"/>
    <property type="molecule type" value="Genomic_DNA"/>
</dbReference>
<sequence length="140" mass="15407">MAASATKLITCDGLPVELYHKYADVVANRLLEIYDEDALGTSSFMASMPEALVVMGNADPSKIDKFYIQPGVWYKHFRDLSAVVDQGNDVHAVADSPPSSTDEGSVCIVFALDEKGEDNSMKRAKKLDQSRFQRIFTVGK</sequence>
<protein>
    <recommendedName>
        <fullName evidence="3">EthD domain-containing protein</fullName>
    </recommendedName>
</protein>